<dbReference type="EMBL" id="JAGKQM010000017">
    <property type="protein sequence ID" value="KAH0866989.1"/>
    <property type="molecule type" value="Genomic_DNA"/>
</dbReference>
<proteinExistence type="predicted"/>
<dbReference type="CDD" id="cd22157">
    <property type="entry name" value="F-box_AtFBW1-like"/>
    <property type="match status" value="1"/>
</dbReference>
<sequence length="460" mass="53250">MEQKKKKRKTRYRKGRTQSIPTDLTIEILSRLPEKSVARFSCVSKLWSSITSDPSFPRPRLLLCFQKYDDSDLYVSSIPQHTRNSNNRSYSSSLSFDHHHMMKLPSCYNLFSSKESVHGLICFQKSENPIVWNPSTRQFIALPILPIPCKDWKKTTLLLGYDPIEGQKSWRNVKTNIQHRPTSDTYERYIEGVIYYLASSVVMSFDVRSEKFDMIKLPSGYFSGLLITYKGRLAFFSRMSYTTNHRKLWILEDAQKHIWSGQDFLLPFADLDYLSFKLTGFTHAGEFIFVPTRRSQSSHILLYDPVRNSWRKFEFKGLADKVSLHNEHRPYALHVFPNHIDSQVSLKGKNTKIEIKMDWTWISNCFLIRKSNKIETSFKSKHKLKKKIDSLEAHVITCDLNVSNSAKTSSSGLYQESVSRFTCNVPPPPVVSQSSDTLTIVQGSAAFQWKSTTLSLRKHI</sequence>
<accession>A0ABQ7YFK1</accession>
<dbReference type="InterPro" id="IPR017451">
    <property type="entry name" value="F-box-assoc_interact_dom"/>
</dbReference>
<dbReference type="PANTHER" id="PTHR31111:SF112">
    <property type="entry name" value="F-BOX DOMAIN-CONTAINING PROTEIN"/>
    <property type="match status" value="1"/>
</dbReference>
<dbReference type="SMART" id="SM00256">
    <property type="entry name" value="FBOX"/>
    <property type="match status" value="1"/>
</dbReference>
<evidence type="ECO:0000313" key="2">
    <source>
        <dbReference type="EMBL" id="KAH0866989.1"/>
    </source>
</evidence>
<dbReference type="Gene3D" id="1.20.1280.50">
    <property type="match status" value="1"/>
</dbReference>
<feature type="domain" description="F-box" evidence="1">
    <location>
        <begin position="20"/>
        <end position="60"/>
    </location>
</feature>
<gene>
    <name evidence="2" type="ORF">HID58_074011</name>
</gene>
<reference evidence="2 3" key="1">
    <citation type="submission" date="2021-05" db="EMBL/GenBank/DDBJ databases">
        <title>Genome Assembly of Synthetic Allotetraploid Brassica napus Reveals Homoeologous Exchanges between Subgenomes.</title>
        <authorList>
            <person name="Davis J.T."/>
        </authorList>
    </citation>
    <scope>NUCLEOTIDE SEQUENCE [LARGE SCALE GENOMIC DNA]</scope>
    <source>
        <strain evidence="3">cv. Da-Ae</strain>
        <tissue evidence="2">Seedling</tissue>
    </source>
</reference>
<evidence type="ECO:0000259" key="1">
    <source>
        <dbReference type="SMART" id="SM00256"/>
    </source>
</evidence>
<dbReference type="Proteomes" id="UP000824890">
    <property type="component" value="Unassembled WGS sequence"/>
</dbReference>
<organism evidence="2 3">
    <name type="scientific">Brassica napus</name>
    <name type="common">Rape</name>
    <dbReference type="NCBI Taxonomy" id="3708"/>
    <lineage>
        <taxon>Eukaryota</taxon>
        <taxon>Viridiplantae</taxon>
        <taxon>Streptophyta</taxon>
        <taxon>Embryophyta</taxon>
        <taxon>Tracheophyta</taxon>
        <taxon>Spermatophyta</taxon>
        <taxon>Magnoliopsida</taxon>
        <taxon>eudicotyledons</taxon>
        <taxon>Gunneridae</taxon>
        <taxon>Pentapetalae</taxon>
        <taxon>rosids</taxon>
        <taxon>malvids</taxon>
        <taxon>Brassicales</taxon>
        <taxon>Brassicaceae</taxon>
        <taxon>Brassiceae</taxon>
        <taxon>Brassica</taxon>
    </lineage>
</organism>
<dbReference type="Pfam" id="PF00646">
    <property type="entry name" value="F-box"/>
    <property type="match status" value="1"/>
</dbReference>
<dbReference type="Pfam" id="PF08268">
    <property type="entry name" value="FBA_3"/>
    <property type="match status" value="1"/>
</dbReference>
<dbReference type="PANTHER" id="PTHR31111">
    <property type="entry name" value="BNAA05G37150D PROTEIN-RELATED"/>
    <property type="match status" value="1"/>
</dbReference>
<dbReference type="InterPro" id="IPR036047">
    <property type="entry name" value="F-box-like_dom_sf"/>
</dbReference>
<dbReference type="SUPFAM" id="SSF81383">
    <property type="entry name" value="F-box domain"/>
    <property type="match status" value="1"/>
</dbReference>
<protein>
    <recommendedName>
        <fullName evidence="1">F-box domain-containing protein</fullName>
    </recommendedName>
</protein>
<dbReference type="InterPro" id="IPR001810">
    <property type="entry name" value="F-box_dom"/>
</dbReference>
<dbReference type="NCBIfam" id="TIGR01640">
    <property type="entry name" value="F_box_assoc_1"/>
    <property type="match status" value="1"/>
</dbReference>
<dbReference type="InterPro" id="IPR013187">
    <property type="entry name" value="F-box-assoc_dom_typ3"/>
</dbReference>
<keyword evidence="3" id="KW-1185">Reference proteome</keyword>
<evidence type="ECO:0000313" key="3">
    <source>
        <dbReference type="Proteomes" id="UP000824890"/>
    </source>
</evidence>
<name>A0ABQ7YFK1_BRANA</name>
<comment type="caution">
    <text evidence="2">The sequence shown here is derived from an EMBL/GenBank/DDBJ whole genome shotgun (WGS) entry which is preliminary data.</text>
</comment>